<feature type="domain" description="SESTD1-like spectrin repeats region" evidence="5">
    <location>
        <begin position="381"/>
        <end position="482"/>
    </location>
</feature>
<dbReference type="InterPro" id="IPR001251">
    <property type="entry name" value="CRAL-TRIO_dom"/>
</dbReference>
<accession>A0AAN9TIQ0</accession>
<sequence length="951" mass="109440">MEANAIVDALHTKVAIIPGGRDLEERPIIFIDAEIWTTVPQEHSDKVLKYVSSIFSADTRRVGLCVIINAQKTSWRNTRIVLHHVTEIFRTELTNIIVLRPEVFWDKQKVENCARLKNNNGPIYIPVSRLHKYVSPSHLPEELGGSWVYNHRLWINNRIRVEGFVKLAENTVVNLESLRDRLNNAKEYIEHKIIDNFCSINAETYSMTKNSTFKTVNVEQLEKQHTEQQQHLITVPQDILDTKDRINRLLQIIQGKMTLVDDSWTDVQKRCQNMKEVISIEDGVSQVTNWILGPGEMLLNAQQNVGYDVLSAEDLKRNHETLELQCREPYSHYAEILHKLDILTRNGMKFPQDLKSQKDFMDFVCRSFASRVERRRNVLITSARFFRLVSEYFQITSSVYENLMMSVDLEVVESAESNLEELHKHINSIDMLEKELVREGEKLSDLLSIPVKDALGRELSVNYQNDIVNVQEILEMTIARKQLFKDSVELQKLTLQQVIHVQNYEKNALQAKEWLDELYNVLLKSHSHVGSSVHEIQLQKEEHQCFQETAKGTFEFGCQLLQAALTLRQSCKLSDQVNIQLTQDIWISWKKLYEVSQEQLTRLRVSAVFHRNVDEYIRQLKELTENFIISVVEEDNSNKQMQLRNTLQQRENILLEVGRMVRLGRLLKSRLREPLCHNDSLNDVEKNETAITAICEKLSEVTILAEQLDTTLCGFKFAMESDSIKKLLETSDTSCQISKSSSENGNKSDSNKSDDDFVTASECTGTPPSRASSFHTASEGESASPWWDMDTSSSPENEVGSSKYKVIPEPKKATAEMCEKIIREVTETRKITMSPLEGCTEYSETTYNEEGNQFAQKTPETPTSQSQSASDRLFPTRIYCGGSSEEQLQELHNYEERIQQLKERVQRAVNKKTKSNENDQQVTANVDNKNISASSLRYHERFVKQAITGIF</sequence>
<dbReference type="GO" id="GO:0010314">
    <property type="term" value="F:phosphatidylinositol-5-phosphate binding"/>
    <property type="evidence" value="ECO:0007669"/>
    <property type="project" value="TreeGrafter"/>
</dbReference>
<dbReference type="GO" id="GO:0032266">
    <property type="term" value="F:phosphatidylinositol-3-phosphate binding"/>
    <property type="evidence" value="ECO:0007669"/>
    <property type="project" value="TreeGrafter"/>
</dbReference>
<dbReference type="EMBL" id="JBBCAQ010000022">
    <property type="protein sequence ID" value="KAK7590725.1"/>
    <property type="molecule type" value="Genomic_DNA"/>
</dbReference>
<feature type="coiled-coil region" evidence="3">
    <location>
        <begin position="884"/>
        <end position="918"/>
    </location>
</feature>
<name>A0AAN9TIQ0_9HEMI</name>
<dbReference type="Proteomes" id="UP001367676">
    <property type="component" value="Unassembled WGS sequence"/>
</dbReference>
<dbReference type="GO" id="GO:0070273">
    <property type="term" value="F:phosphatidylinositol-4-phosphate binding"/>
    <property type="evidence" value="ECO:0007669"/>
    <property type="project" value="TreeGrafter"/>
</dbReference>
<dbReference type="InterPro" id="IPR036865">
    <property type="entry name" value="CRAL-TRIO_dom_sf"/>
</dbReference>
<feature type="compositionally biased region" description="Polar residues" evidence="4">
    <location>
        <begin position="849"/>
        <end position="870"/>
    </location>
</feature>
<evidence type="ECO:0000256" key="3">
    <source>
        <dbReference type="SAM" id="Coils"/>
    </source>
</evidence>
<keyword evidence="7" id="KW-1185">Reference proteome</keyword>
<comment type="similarity">
    <text evidence="2">Belongs to the SOLO family.</text>
</comment>
<dbReference type="CDD" id="cd00170">
    <property type="entry name" value="SEC14"/>
    <property type="match status" value="1"/>
</dbReference>
<dbReference type="SUPFAM" id="SSF52087">
    <property type="entry name" value="CRAL/TRIO domain"/>
    <property type="match status" value="1"/>
</dbReference>
<dbReference type="PANTHER" id="PTHR46607:SF1">
    <property type="entry name" value="SEC14 DOMAIN AND SPECTRIN REPEAT-CONTAINING PROTEIN 1"/>
    <property type="match status" value="1"/>
</dbReference>
<feature type="compositionally biased region" description="Polar residues" evidence="4">
    <location>
        <begin position="761"/>
        <end position="781"/>
    </location>
</feature>
<comment type="caution">
    <text evidence="6">The sequence shown here is derived from an EMBL/GenBank/DDBJ whole genome shotgun (WGS) entry which is preliminary data.</text>
</comment>
<dbReference type="Pfam" id="PF24915">
    <property type="entry name" value="Spectrin_SESTD1"/>
    <property type="match status" value="1"/>
</dbReference>
<dbReference type="AlphaFoldDB" id="A0AAN9TIQ0"/>
<dbReference type="GO" id="GO:0005546">
    <property type="term" value="F:phosphatidylinositol-4,5-bisphosphate binding"/>
    <property type="evidence" value="ECO:0007669"/>
    <property type="project" value="TreeGrafter"/>
</dbReference>
<gene>
    <name evidence="6" type="ORF">V9T40_002338</name>
</gene>
<evidence type="ECO:0000256" key="1">
    <source>
        <dbReference type="ARBA" id="ARBA00022737"/>
    </source>
</evidence>
<evidence type="ECO:0000259" key="5">
    <source>
        <dbReference type="Pfam" id="PF24915"/>
    </source>
</evidence>
<dbReference type="GO" id="GO:0043325">
    <property type="term" value="F:phosphatidylinositol-3,4-bisphosphate binding"/>
    <property type="evidence" value="ECO:0007669"/>
    <property type="project" value="TreeGrafter"/>
</dbReference>
<reference evidence="6 7" key="1">
    <citation type="submission" date="2024-03" db="EMBL/GenBank/DDBJ databases">
        <title>Adaptation during the transition from Ophiocordyceps entomopathogen to insect associate is accompanied by gene loss and intensified selection.</title>
        <authorList>
            <person name="Ward C.M."/>
            <person name="Onetto C.A."/>
            <person name="Borneman A.R."/>
        </authorList>
    </citation>
    <scope>NUCLEOTIDE SEQUENCE [LARGE SCALE GENOMIC DNA]</scope>
    <source>
        <strain evidence="6">AWRI1</strain>
        <tissue evidence="6">Single Adult Female</tissue>
    </source>
</reference>
<evidence type="ECO:0000313" key="6">
    <source>
        <dbReference type="EMBL" id="KAK7590725.1"/>
    </source>
</evidence>
<dbReference type="PANTHER" id="PTHR46607">
    <property type="entry name" value="SEC14 DOMAIN AND SPECTRIN REPEAT-CONTAINING PROTEIN 1"/>
    <property type="match status" value="1"/>
</dbReference>
<dbReference type="InterPro" id="IPR056804">
    <property type="entry name" value="Spectrin_SESTD1"/>
</dbReference>
<evidence type="ECO:0000256" key="4">
    <source>
        <dbReference type="SAM" id="MobiDB-lite"/>
    </source>
</evidence>
<organism evidence="6 7">
    <name type="scientific">Parthenolecanium corni</name>
    <dbReference type="NCBI Taxonomy" id="536013"/>
    <lineage>
        <taxon>Eukaryota</taxon>
        <taxon>Metazoa</taxon>
        <taxon>Ecdysozoa</taxon>
        <taxon>Arthropoda</taxon>
        <taxon>Hexapoda</taxon>
        <taxon>Insecta</taxon>
        <taxon>Pterygota</taxon>
        <taxon>Neoptera</taxon>
        <taxon>Paraneoptera</taxon>
        <taxon>Hemiptera</taxon>
        <taxon>Sternorrhyncha</taxon>
        <taxon>Coccoidea</taxon>
        <taxon>Coccidae</taxon>
        <taxon>Parthenolecanium</taxon>
    </lineage>
</organism>
<feature type="compositionally biased region" description="Polar residues" evidence="4">
    <location>
        <begin position="790"/>
        <end position="800"/>
    </location>
</feature>
<dbReference type="Gene3D" id="1.20.58.60">
    <property type="match status" value="1"/>
</dbReference>
<feature type="region of interest" description="Disordered" evidence="4">
    <location>
        <begin position="735"/>
        <end position="802"/>
    </location>
</feature>
<keyword evidence="1" id="KW-0677">Repeat</keyword>
<protein>
    <recommendedName>
        <fullName evidence="5">SESTD1-like spectrin repeats region domain-containing protein</fullName>
    </recommendedName>
</protein>
<feature type="compositionally biased region" description="Low complexity" evidence="4">
    <location>
        <begin position="738"/>
        <end position="748"/>
    </location>
</feature>
<dbReference type="GO" id="GO:0080025">
    <property type="term" value="F:phosphatidylinositol-3,5-bisphosphate binding"/>
    <property type="evidence" value="ECO:0007669"/>
    <property type="project" value="TreeGrafter"/>
</dbReference>
<feature type="region of interest" description="Disordered" evidence="4">
    <location>
        <begin position="849"/>
        <end position="871"/>
    </location>
</feature>
<dbReference type="SUPFAM" id="SSF46966">
    <property type="entry name" value="Spectrin repeat"/>
    <property type="match status" value="1"/>
</dbReference>
<keyword evidence="3" id="KW-0175">Coiled coil</keyword>
<evidence type="ECO:0000256" key="2">
    <source>
        <dbReference type="ARBA" id="ARBA00038285"/>
    </source>
</evidence>
<evidence type="ECO:0000313" key="7">
    <source>
        <dbReference type="Proteomes" id="UP001367676"/>
    </source>
</evidence>
<proteinExistence type="inferred from homology"/>